<dbReference type="Gene3D" id="3.30.559.10">
    <property type="entry name" value="Chloramphenicol acetyltransferase-like domain"/>
    <property type="match status" value="3"/>
</dbReference>
<comment type="caution">
    <text evidence="4">The sequence shown here is derived from an EMBL/GenBank/DDBJ whole genome shotgun (WGS) entry which is preliminary data.</text>
</comment>
<dbReference type="PANTHER" id="PTHR31623:SF110">
    <property type="entry name" value="VINORINE SYNTHASE-LIKE"/>
    <property type="match status" value="1"/>
</dbReference>
<evidence type="ECO:0000256" key="1">
    <source>
        <dbReference type="ARBA" id="ARBA00009861"/>
    </source>
</evidence>
<evidence type="ECO:0008006" key="6">
    <source>
        <dbReference type="Google" id="ProtNLM"/>
    </source>
</evidence>
<dbReference type="InterPro" id="IPR023213">
    <property type="entry name" value="CAT-like_dom_sf"/>
</dbReference>
<dbReference type="STRING" id="22663.A0A2I0JHN3"/>
<dbReference type="GO" id="GO:0016746">
    <property type="term" value="F:acyltransferase activity"/>
    <property type="evidence" value="ECO:0007669"/>
    <property type="project" value="UniProtKB-KW"/>
</dbReference>
<proteinExistence type="inferred from homology"/>
<keyword evidence="5" id="KW-1185">Reference proteome</keyword>
<dbReference type="Pfam" id="PF02458">
    <property type="entry name" value="Transferase"/>
    <property type="match status" value="2"/>
</dbReference>
<accession>A0A2I0JHN3</accession>
<protein>
    <recommendedName>
        <fullName evidence="6">Stemmadenine O-acetyltransferase-like</fullName>
    </recommendedName>
</protein>
<organism evidence="4 5">
    <name type="scientific">Punica granatum</name>
    <name type="common">Pomegranate</name>
    <dbReference type="NCBI Taxonomy" id="22663"/>
    <lineage>
        <taxon>Eukaryota</taxon>
        <taxon>Viridiplantae</taxon>
        <taxon>Streptophyta</taxon>
        <taxon>Embryophyta</taxon>
        <taxon>Tracheophyta</taxon>
        <taxon>Spermatophyta</taxon>
        <taxon>Magnoliopsida</taxon>
        <taxon>eudicotyledons</taxon>
        <taxon>Gunneridae</taxon>
        <taxon>Pentapetalae</taxon>
        <taxon>rosids</taxon>
        <taxon>malvids</taxon>
        <taxon>Myrtales</taxon>
        <taxon>Lythraceae</taxon>
        <taxon>Punica</taxon>
    </lineage>
</organism>
<evidence type="ECO:0000256" key="2">
    <source>
        <dbReference type="ARBA" id="ARBA00022679"/>
    </source>
</evidence>
<name>A0A2I0JHN3_PUNGR</name>
<keyword evidence="3" id="KW-0012">Acyltransferase</keyword>
<evidence type="ECO:0000256" key="3">
    <source>
        <dbReference type="ARBA" id="ARBA00023315"/>
    </source>
</evidence>
<dbReference type="Proteomes" id="UP000233551">
    <property type="component" value="Unassembled WGS sequence"/>
</dbReference>
<sequence>MEVKITSKELVKPSSRTPRHLRTFKLSLLDQLIYAPVTPFILFYPSNSEPNPLLDVRQKLNLLKKSLSQTLCRFYPLAGIIQDDLTVECDDGGAHFIEATVNLSLSQFLANPDLILLNKFVPSGLRYAYGDSLELTRAANIQVNVFRCGGLAIGICNPHRLQDGTAIGTFLMEWAAAARSGSSPAASWGLVVSPAQLFPVKDLCLRDKFLNAFNLNYKRGKCVRQRFLFSRSSIEALRARGSGPIVKNPTRVEAVSGFLWKCAMAASERKNNGLRRPSVFTQFVNIRKRINPPSSKFYLGNFIWLAIAKCHNIDSYNDMLPSLIGGGGSNDEADYIGCSSWCSFGAYNINFGWGRPMWISSVGVNMPVFINFIYLVNTRASDGIEAWVTLDEMEMAILQEDPELRTFASVNPSPVVISSMI</sequence>
<keyword evidence="2" id="KW-0808">Transferase</keyword>
<evidence type="ECO:0000313" key="4">
    <source>
        <dbReference type="EMBL" id="PKI55126.1"/>
    </source>
</evidence>
<dbReference type="PANTHER" id="PTHR31623">
    <property type="entry name" value="F21J9.9"/>
    <property type="match status" value="1"/>
</dbReference>
<comment type="similarity">
    <text evidence="1">Belongs to the plant acyltransferase family.</text>
</comment>
<gene>
    <name evidence="4" type="ORF">CRG98_024417</name>
</gene>
<dbReference type="EMBL" id="PGOL01001723">
    <property type="protein sequence ID" value="PKI55126.1"/>
    <property type="molecule type" value="Genomic_DNA"/>
</dbReference>
<reference evidence="4 5" key="1">
    <citation type="submission" date="2017-11" db="EMBL/GenBank/DDBJ databases">
        <title>De-novo sequencing of pomegranate (Punica granatum L.) genome.</title>
        <authorList>
            <person name="Akparov Z."/>
            <person name="Amiraslanov A."/>
            <person name="Hajiyeva S."/>
            <person name="Abbasov M."/>
            <person name="Kaur K."/>
            <person name="Hamwieh A."/>
            <person name="Solovyev V."/>
            <person name="Salamov A."/>
            <person name="Braich B."/>
            <person name="Kosarev P."/>
            <person name="Mahmoud A."/>
            <person name="Hajiyev E."/>
            <person name="Babayeva S."/>
            <person name="Izzatullayeva V."/>
            <person name="Mammadov A."/>
            <person name="Mammadov A."/>
            <person name="Sharifova S."/>
            <person name="Ojaghi J."/>
            <person name="Eynullazada K."/>
            <person name="Bayramov B."/>
            <person name="Abdulazimova A."/>
            <person name="Shahmuradov I."/>
        </authorList>
    </citation>
    <scope>NUCLEOTIDE SEQUENCE [LARGE SCALE GENOMIC DNA]</scope>
    <source>
        <strain evidence="5">cv. AG2017</strain>
        <tissue evidence="4">Leaf</tissue>
    </source>
</reference>
<evidence type="ECO:0000313" key="5">
    <source>
        <dbReference type="Proteomes" id="UP000233551"/>
    </source>
</evidence>
<dbReference type="AlphaFoldDB" id="A0A2I0JHN3"/>